<dbReference type="SMART" id="SM00338">
    <property type="entry name" value="BRLZ"/>
    <property type="match status" value="1"/>
</dbReference>
<proteinExistence type="inferred from homology"/>
<organism evidence="8 9">
    <name type="scientific">Owenia fusiformis</name>
    <name type="common">Polychaete worm</name>
    <dbReference type="NCBI Taxonomy" id="6347"/>
    <lineage>
        <taxon>Eukaryota</taxon>
        <taxon>Metazoa</taxon>
        <taxon>Spiralia</taxon>
        <taxon>Lophotrochozoa</taxon>
        <taxon>Annelida</taxon>
        <taxon>Polychaeta</taxon>
        <taxon>Sedentaria</taxon>
        <taxon>Canalipalpata</taxon>
        <taxon>Sabellida</taxon>
        <taxon>Oweniida</taxon>
        <taxon>Oweniidae</taxon>
        <taxon>Owenia</taxon>
    </lineage>
</organism>
<evidence type="ECO:0000256" key="3">
    <source>
        <dbReference type="ARBA" id="ARBA00023015"/>
    </source>
</evidence>
<evidence type="ECO:0000256" key="6">
    <source>
        <dbReference type="ARBA" id="ARBA00023242"/>
    </source>
</evidence>
<dbReference type="PANTHER" id="PTHR11988:SF27">
    <property type="entry name" value="GH27708P"/>
    <property type="match status" value="1"/>
</dbReference>
<dbReference type="InterPro" id="IPR004827">
    <property type="entry name" value="bZIP"/>
</dbReference>
<name>A0A8J1TGS2_OWEFU</name>
<dbReference type="CDD" id="cd14695">
    <property type="entry name" value="bZIP_HLF"/>
    <property type="match status" value="1"/>
</dbReference>
<keyword evidence="9" id="KW-1185">Reference proteome</keyword>
<evidence type="ECO:0000256" key="4">
    <source>
        <dbReference type="ARBA" id="ARBA00023125"/>
    </source>
</evidence>
<dbReference type="Gene3D" id="1.20.5.170">
    <property type="match status" value="1"/>
</dbReference>
<evidence type="ECO:0000313" key="9">
    <source>
        <dbReference type="Proteomes" id="UP000749559"/>
    </source>
</evidence>
<dbReference type="FunFam" id="1.20.5.170:FF:000007">
    <property type="entry name" value="hepatic leukemia factor isoform X2"/>
    <property type="match status" value="1"/>
</dbReference>
<accession>A0A8J1TGS2</accession>
<comment type="similarity">
    <text evidence="2">Belongs to the bZIP family. PAR subfamily.</text>
</comment>
<dbReference type="OrthoDB" id="6022300at2759"/>
<dbReference type="Pfam" id="PF07716">
    <property type="entry name" value="bZIP_2"/>
    <property type="match status" value="1"/>
</dbReference>
<dbReference type="PANTHER" id="PTHR11988">
    <property type="entry name" value="THYROTROPH EMBRYONIC FACTOR RELATED"/>
    <property type="match status" value="1"/>
</dbReference>
<dbReference type="GO" id="GO:0005634">
    <property type="term" value="C:nucleus"/>
    <property type="evidence" value="ECO:0007669"/>
    <property type="project" value="UniProtKB-SubCell"/>
</dbReference>
<feature type="compositionally biased region" description="Basic and acidic residues" evidence="7">
    <location>
        <begin position="37"/>
        <end position="47"/>
    </location>
</feature>
<evidence type="ECO:0000256" key="7">
    <source>
        <dbReference type="SAM" id="MobiDB-lite"/>
    </source>
</evidence>
<evidence type="ECO:0000256" key="2">
    <source>
        <dbReference type="ARBA" id="ARBA00009208"/>
    </source>
</evidence>
<keyword evidence="4" id="KW-0238">DNA-binding</keyword>
<dbReference type="InterPro" id="IPR046347">
    <property type="entry name" value="bZIP_sf"/>
</dbReference>
<dbReference type="GO" id="GO:0000978">
    <property type="term" value="F:RNA polymerase II cis-regulatory region sequence-specific DNA binding"/>
    <property type="evidence" value="ECO:0007669"/>
    <property type="project" value="TreeGrafter"/>
</dbReference>
<comment type="subcellular location">
    <subcellularLocation>
        <location evidence="1">Nucleus</location>
    </subcellularLocation>
</comment>
<dbReference type="InterPro" id="IPR040223">
    <property type="entry name" value="PAR_bZIP"/>
</dbReference>
<dbReference type="AlphaFoldDB" id="A0A8J1TGS2"/>
<keyword evidence="6" id="KW-0539">Nucleus</keyword>
<feature type="region of interest" description="Disordered" evidence="7">
    <location>
        <begin position="30"/>
        <end position="55"/>
    </location>
</feature>
<dbReference type="Proteomes" id="UP000749559">
    <property type="component" value="Unassembled WGS sequence"/>
</dbReference>
<sequence length="282" mass="31380">MENNNLGSLFGAGSTLRSLLENPNLVEFVAPGQNAGNKEKDGKKEGDNPGGYDFSSAFLGPNLWDKTLPMPEGNDFTLEYMDLDEFLTENGLENDIDAAGSADSNEGPQRPFCGSPPRLLIPPSPPADHSSLSQFSPSVLPSTSPQDEAPKSPSSRTSSPVVDVDYVPNEQELALANIPGQEVFDPRKRQFSEEELKPQPMIKKSKKVFVAEDAKDDKYWNRRRKNNVAAKRSRDARRVKENQIAMRASFLEKLNNEVKATLKKTLKENEELKKRLSKYEPV</sequence>
<gene>
    <name evidence="8" type="ORF">OFUS_LOCUS4238</name>
</gene>
<feature type="compositionally biased region" description="Polar residues" evidence="7">
    <location>
        <begin position="130"/>
        <end position="160"/>
    </location>
</feature>
<reference evidence="8" key="1">
    <citation type="submission" date="2022-03" db="EMBL/GenBank/DDBJ databases">
        <authorList>
            <person name="Martin C."/>
        </authorList>
    </citation>
    <scope>NUCLEOTIDE SEQUENCE</scope>
</reference>
<keyword evidence="5" id="KW-0804">Transcription</keyword>
<evidence type="ECO:0000256" key="5">
    <source>
        <dbReference type="ARBA" id="ARBA00023163"/>
    </source>
</evidence>
<dbReference type="PROSITE" id="PS50217">
    <property type="entry name" value="BZIP"/>
    <property type="match status" value="1"/>
</dbReference>
<dbReference type="GO" id="GO:0000981">
    <property type="term" value="F:DNA-binding transcription factor activity, RNA polymerase II-specific"/>
    <property type="evidence" value="ECO:0007669"/>
    <property type="project" value="TreeGrafter"/>
</dbReference>
<comment type="caution">
    <text evidence="8">The sequence shown here is derived from an EMBL/GenBank/DDBJ whole genome shotgun (WGS) entry which is preliminary data.</text>
</comment>
<evidence type="ECO:0000256" key="1">
    <source>
        <dbReference type="ARBA" id="ARBA00004123"/>
    </source>
</evidence>
<dbReference type="EMBL" id="CAIIXF020000002">
    <property type="protein sequence ID" value="CAH1777161.1"/>
    <property type="molecule type" value="Genomic_DNA"/>
</dbReference>
<feature type="region of interest" description="Disordered" evidence="7">
    <location>
        <begin position="95"/>
        <end position="165"/>
    </location>
</feature>
<dbReference type="SUPFAM" id="SSF57959">
    <property type="entry name" value="Leucine zipper domain"/>
    <property type="match status" value="1"/>
</dbReference>
<evidence type="ECO:0000313" key="8">
    <source>
        <dbReference type="EMBL" id="CAH1777161.1"/>
    </source>
</evidence>
<protein>
    <submittedName>
        <fullName evidence="8">Uncharacterized protein</fullName>
    </submittedName>
</protein>
<keyword evidence="3" id="KW-0805">Transcription regulation</keyword>